<evidence type="ECO:0000313" key="3">
    <source>
        <dbReference type="Proteomes" id="UP000231503"/>
    </source>
</evidence>
<gene>
    <name evidence="2" type="ORF">COU47_03760</name>
</gene>
<dbReference type="AlphaFoldDB" id="A0A2H0TCC2"/>
<keyword evidence="1" id="KW-0812">Transmembrane</keyword>
<organism evidence="2 3">
    <name type="scientific">Candidatus Niyogibacteria bacterium CG10_big_fil_rev_8_21_14_0_10_46_36</name>
    <dbReference type="NCBI Taxonomy" id="1974726"/>
    <lineage>
        <taxon>Bacteria</taxon>
        <taxon>Candidatus Niyogiibacteriota</taxon>
    </lineage>
</organism>
<proteinExistence type="predicted"/>
<comment type="caution">
    <text evidence="2">The sequence shown here is derived from an EMBL/GenBank/DDBJ whole genome shotgun (WGS) entry which is preliminary data.</text>
</comment>
<name>A0A2H0TCC2_9BACT</name>
<sequence length="129" mass="15339">MRQIFQTRRKSPQRRILYSWPVIVILFLALGYVGRYTFYAYRNYREVEKEYQELQRREDDIASRIAGIQEGLFLLESDAGRERIIRERFDVQKDGEEVVIFIKDDAEEQTPPPSAFHSVTSFLKNLFGL</sequence>
<dbReference type="EMBL" id="PFCO01000009">
    <property type="protein sequence ID" value="PIR69192.1"/>
    <property type="molecule type" value="Genomic_DNA"/>
</dbReference>
<protein>
    <recommendedName>
        <fullName evidence="4">Septum formation initiator</fullName>
    </recommendedName>
</protein>
<keyword evidence="1" id="KW-0472">Membrane</keyword>
<reference evidence="3" key="1">
    <citation type="submission" date="2017-09" db="EMBL/GenBank/DDBJ databases">
        <title>Depth-based differentiation of microbial function through sediment-hosted aquifers and enrichment of novel symbionts in the deep terrestrial subsurface.</title>
        <authorList>
            <person name="Probst A.J."/>
            <person name="Ladd B."/>
            <person name="Jarett J.K."/>
            <person name="Geller-Mcgrath D.E."/>
            <person name="Sieber C.M.K."/>
            <person name="Emerson J.B."/>
            <person name="Anantharaman K."/>
            <person name="Thomas B.C."/>
            <person name="Malmstrom R."/>
            <person name="Stieglmeier M."/>
            <person name="Klingl A."/>
            <person name="Woyke T."/>
            <person name="Ryan C.M."/>
            <person name="Banfield J.F."/>
        </authorList>
    </citation>
    <scope>NUCLEOTIDE SEQUENCE [LARGE SCALE GENOMIC DNA]</scope>
</reference>
<evidence type="ECO:0000313" key="2">
    <source>
        <dbReference type="EMBL" id="PIR69192.1"/>
    </source>
</evidence>
<evidence type="ECO:0008006" key="4">
    <source>
        <dbReference type="Google" id="ProtNLM"/>
    </source>
</evidence>
<accession>A0A2H0TCC2</accession>
<feature type="transmembrane region" description="Helical" evidence="1">
    <location>
        <begin position="16"/>
        <end position="34"/>
    </location>
</feature>
<keyword evidence="1" id="KW-1133">Transmembrane helix</keyword>
<evidence type="ECO:0000256" key="1">
    <source>
        <dbReference type="SAM" id="Phobius"/>
    </source>
</evidence>
<dbReference type="Proteomes" id="UP000231503">
    <property type="component" value="Unassembled WGS sequence"/>
</dbReference>